<dbReference type="Pfam" id="PF16137">
    <property type="entry name" value="DUF4845"/>
    <property type="match status" value="1"/>
</dbReference>
<feature type="non-terminal residue" evidence="2">
    <location>
        <position position="109"/>
    </location>
</feature>
<name>A0A2A5WP14_9GAMM</name>
<evidence type="ECO:0000313" key="2">
    <source>
        <dbReference type="EMBL" id="PDH37856.1"/>
    </source>
</evidence>
<keyword evidence="1" id="KW-0472">Membrane</keyword>
<protein>
    <recommendedName>
        <fullName evidence="4">DUF4845 domain-containing protein</fullName>
    </recommendedName>
</protein>
<comment type="caution">
    <text evidence="2">The sequence shown here is derived from an EMBL/GenBank/DDBJ whole genome shotgun (WGS) entry which is preliminary data.</text>
</comment>
<dbReference type="AlphaFoldDB" id="A0A2A5WP14"/>
<gene>
    <name evidence="2" type="ORF">CNE99_07605</name>
</gene>
<keyword evidence="1" id="KW-0812">Transmembrane</keyword>
<dbReference type="EMBL" id="NTKD01000043">
    <property type="protein sequence ID" value="PDH37856.1"/>
    <property type="molecule type" value="Genomic_DNA"/>
</dbReference>
<organism evidence="2 3">
    <name type="scientific">OM182 bacterium MED-G24</name>
    <dbReference type="NCBI Taxonomy" id="1986255"/>
    <lineage>
        <taxon>Bacteria</taxon>
        <taxon>Pseudomonadati</taxon>
        <taxon>Pseudomonadota</taxon>
        <taxon>Gammaproteobacteria</taxon>
        <taxon>OMG group</taxon>
        <taxon>OM182 clade</taxon>
    </lineage>
</organism>
<feature type="transmembrane region" description="Helical" evidence="1">
    <location>
        <begin position="12"/>
        <end position="33"/>
    </location>
</feature>
<dbReference type="Proteomes" id="UP000219327">
    <property type="component" value="Unassembled WGS sequence"/>
</dbReference>
<dbReference type="InterPro" id="IPR032314">
    <property type="entry name" value="DUF4845"/>
</dbReference>
<evidence type="ECO:0008006" key="4">
    <source>
        <dbReference type="Google" id="ProtNLM"/>
    </source>
</evidence>
<accession>A0A2A5WP14</accession>
<evidence type="ECO:0000256" key="1">
    <source>
        <dbReference type="SAM" id="Phobius"/>
    </source>
</evidence>
<evidence type="ECO:0000313" key="3">
    <source>
        <dbReference type="Proteomes" id="UP000219327"/>
    </source>
</evidence>
<sequence>MNSPRYQQGMGFSGWLIIILLFGGVLTVGLKLFPLYLDHNTISGVMNGIANEPSMDGRGDKAIEDMMIKHLKINNSQDFPVPDELKIKRDRSGITMSVNYEKRVALIGN</sequence>
<reference evidence="2 3" key="1">
    <citation type="submission" date="2017-08" db="EMBL/GenBank/DDBJ databases">
        <title>Fine stratification of microbial communities through a metagenomic profile of the photic zone.</title>
        <authorList>
            <person name="Haro-Moreno J.M."/>
            <person name="Lopez-Perez M."/>
            <person name="De La Torre J."/>
            <person name="Picazo A."/>
            <person name="Camacho A."/>
            <person name="Rodriguez-Valera F."/>
        </authorList>
    </citation>
    <scope>NUCLEOTIDE SEQUENCE [LARGE SCALE GENOMIC DNA]</scope>
    <source>
        <strain evidence="2">MED-G24</strain>
    </source>
</reference>
<proteinExistence type="predicted"/>
<keyword evidence="1" id="KW-1133">Transmembrane helix</keyword>